<name>A0A7Z0QNR4_9GAMM</name>
<keyword evidence="1" id="KW-0812">Transmembrane</keyword>
<sequence length="147" mass="15774">MTVSGYGRGLLIAGGLVSLLAVGAALVLIGSPASQREARLDAARVRDLVAIERRVNAHAQREHALPASLSALDPGGRIVDPASGATYGYTVIDARRFRLCARFATDSRDALRQAEPWIQQEWQHGVGETCFDRTLERDLPAGATARP</sequence>
<accession>A0A7Z0QNR4</accession>
<evidence type="ECO:0000313" key="2">
    <source>
        <dbReference type="EMBL" id="NYZ61231.1"/>
    </source>
</evidence>
<keyword evidence="1" id="KW-1133">Transmembrane helix</keyword>
<proteinExistence type="predicted"/>
<evidence type="ECO:0000256" key="1">
    <source>
        <dbReference type="SAM" id="Phobius"/>
    </source>
</evidence>
<keyword evidence="1" id="KW-0472">Membrane</keyword>
<dbReference type="RefSeq" id="WP_180542994.1">
    <property type="nucleotide sequence ID" value="NZ_JACCJZ010000001.1"/>
</dbReference>
<organism evidence="2 3">
    <name type="scientific">Luteimonas deserti</name>
    <dbReference type="NCBI Taxonomy" id="2752306"/>
    <lineage>
        <taxon>Bacteria</taxon>
        <taxon>Pseudomonadati</taxon>
        <taxon>Pseudomonadota</taxon>
        <taxon>Gammaproteobacteria</taxon>
        <taxon>Lysobacterales</taxon>
        <taxon>Lysobacteraceae</taxon>
        <taxon>Luteimonas</taxon>
    </lineage>
</organism>
<comment type="caution">
    <text evidence="2">The sequence shown here is derived from an EMBL/GenBank/DDBJ whole genome shotgun (WGS) entry which is preliminary data.</text>
</comment>
<evidence type="ECO:0008006" key="4">
    <source>
        <dbReference type="Google" id="ProtNLM"/>
    </source>
</evidence>
<feature type="transmembrane region" description="Helical" evidence="1">
    <location>
        <begin position="6"/>
        <end position="29"/>
    </location>
</feature>
<evidence type="ECO:0000313" key="3">
    <source>
        <dbReference type="Proteomes" id="UP000589896"/>
    </source>
</evidence>
<gene>
    <name evidence="2" type="ORF">H0E82_00435</name>
</gene>
<keyword evidence="3" id="KW-1185">Reference proteome</keyword>
<reference evidence="2 3" key="1">
    <citation type="submission" date="2020-07" db="EMBL/GenBank/DDBJ databases">
        <title>isolation of Luteimonas sp. SJ-16.</title>
        <authorList>
            <person name="Huang X.-X."/>
            <person name="Xu L."/>
            <person name="Sun J.-Q."/>
        </authorList>
    </citation>
    <scope>NUCLEOTIDE SEQUENCE [LARGE SCALE GENOMIC DNA]</scope>
    <source>
        <strain evidence="2 3">SJ-16</strain>
    </source>
</reference>
<protein>
    <recommendedName>
        <fullName evidence="4">Type II secretion system protein</fullName>
    </recommendedName>
</protein>
<dbReference type="AlphaFoldDB" id="A0A7Z0QNR4"/>
<dbReference type="Proteomes" id="UP000589896">
    <property type="component" value="Unassembled WGS sequence"/>
</dbReference>
<dbReference type="EMBL" id="JACCJZ010000001">
    <property type="protein sequence ID" value="NYZ61231.1"/>
    <property type="molecule type" value="Genomic_DNA"/>
</dbReference>